<dbReference type="EMBL" id="DS989859">
    <property type="protein sequence ID" value="EDX73162.1"/>
    <property type="molecule type" value="Genomic_DNA"/>
</dbReference>
<proteinExistence type="predicted"/>
<keyword evidence="2" id="KW-1185">Reference proteome</keyword>
<accession>B4VXZ5</accession>
<reference evidence="1 2" key="1">
    <citation type="submission" date="2008-07" db="EMBL/GenBank/DDBJ databases">
        <authorList>
            <person name="Tandeau de Marsac N."/>
            <person name="Ferriera S."/>
            <person name="Johnson J."/>
            <person name="Kravitz S."/>
            <person name="Beeson K."/>
            <person name="Sutton G."/>
            <person name="Rogers Y.-H."/>
            <person name="Friedman R."/>
            <person name="Frazier M."/>
            <person name="Venter J.C."/>
        </authorList>
    </citation>
    <scope>NUCLEOTIDE SEQUENCE [LARGE SCALE GENOMIC DNA]</scope>
    <source>
        <strain evidence="1 2">PCC 7420</strain>
    </source>
</reference>
<name>B4VXZ5_9CYAN</name>
<dbReference type="Proteomes" id="UP000003835">
    <property type="component" value="Unassembled WGS sequence"/>
</dbReference>
<organism evidence="1 2">
    <name type="scientific">Coleofasciculus chthonoplastes PCC 7420</name>
    <dbReference type="NCBI Taxonomy" id="118168"/>
    <lineage>
        <taxon>Bacteria</taxon>
        <taxon>Bacillati</taxon>
        <taxon>Cyanobacteriota</taxon>
        <taxon>Cyanophyceae</taxon>
        <taxon>Coleofasciculales</taxon>
        <taxon>Coleofasciculaceae</taxon>
        <taxon>Coleofasciculus</taxon>
    </lineage>
</organism>
<gene>
    <name evidence="1" type="ORF">MC7420_4409</name>
</gene>
<dbReference type="RefSeq" id="WP_006103625.1">
    <property type="nucleotide sequence ID" value="NZ_DS989859.1"/>
</dbReference>
<dbReference type="AlphaFoldDB" id="B4VXZ5"/>
<evidence type="ECO:0000313" key="2">
    <source>
        <dbReference type="Proteomes" id="UP000003835"/>
    </source>
</evidence>
<dbReference type="STRING" id="118168.MC7420_4409"/>
<evidence type="ECO:0000313" key="1">
    <source>
        <dbReference type="EMBL" id="EDX73162.1"/>
    </source>
</evidence>
<sequence length="41" mass="4608">MTNNYWQSCVLTILLGSQIFGLSTVEATANQKRTACQIKKF</sequence>
<dbReference type="HOGENOM" id="CLU_3268474_0_0_3"/>
<protein>
    <submittedName>
        <fullName evidence="1">Uncharacterized protein</fullName>
    </submittedName>
</protein>